<dbReference type="PANTHER" id="PTHR42831:SF1">
    <property type="entry name" value="FE-S PROTEIN MATURATION AUXILIARY FACTOR YITW"/>
    <property type="match status" value="1"/>
</dbReference>
<reference evidence="2 3" key="1">
    <citation type="journal article" date="2016" name="Nat. Commun.">
        <title>Thousands of microbial genomes shed light on interconnected biogeochemical processes in an aquifer system.</title>
        <authorList>
            <person name="Anantharaman K."/>
            <person name="Brown C.T."/>
            <person name="Hug L.A."/>
            <person name="Sharon I."/>
            <person name="Castelle C.J."/>
            <person name="Probst A.J."/>
            <person name="Thomas B.C."/>
            <person name="Singh A."/>
            <person name="Wilkins M.J."/>
            <person name="Karaoz U."/>
            <person name="Brodie E.L."/>
            <person name="Williams K.H."/>
            <person name="Hubbard S.S."/>
            <person name="Banfield J.F."/>
        </authorList>
    </citation>
    <scope>NUCLEOTIDE SEQUENCE [LARGE SCALE GENOMIC DNA]</scope>
</reference>
<evidence type="ECO:0000313" key="2">
    <source>
        <dbReference type="EMBL" id="OGD84087.1"/>
    </source>
</evidence>
<dbReference type="PANTHER" id="PTHR42831">
    <property type="entry name" value="FE-S PROTEIN MATURATION AUXILIARY FACTOR YITW"/>
    <property type="match status" value="1"/>
</dbReference>
<dbReference type="SUPFAM" id="SSF117916">
    <property type="entry name" value="Fe-S cluster assembly (FSCA) domain-like"/>
    <property type="match status" value="1"/>
</dbReference>
<dbReference type="Gene3D" id="3.30.300.130">
    <property type="entry name" value="Fe-S cluster assembly (FSCA)"/>
    <property type="match status" value="1"/>
</dbReference>
<dbReference type="InterPro" id="IPR052339">
    <property type="entry name" value="Fe-S_Maturation_MIP18"/>
</dbReference>
<name>A0A1F5FWV4_9BACT</name>
<dbReference type="Proteomes" id="UP000179237">
    <property type="component" value="Unassembled WGS sequence"/>
</dbReference>
<accession>A0A1F5FWV4</accession>
<dbReference type="InterPro" id="IPR002744">
    <property type="entry name" value="MIP18-like"/>
</dbReference>
<dbReference type="InterPro" id="IPR034904">
    <property type="entry name" value="FSCA_dom_sf"/>
</dbReference>
<gene>
    <name evidence="2" type="ORF">A2572_03085</name>
</gene>
<comment type="caution">
    <text evidence="2">The sequence shown here is derived from an EMBL/GenBank/DDBJ whole genome shotgun (WGS) entry which is preliminary data.</text>
</comment>
<feature type="domain" description="MIP18 family-like" evidence="1">
    <location>
        <begin position="2"/>
        <end position="70"/>
    </location>
</feature>
<evidence type="ECO:0000259" key="1">
    <source>
        <dbReference type="Pfam" id="PF01883"/>
    </source>
</evidence>
<dbReference type="AlphaFoldDB" id="A0A1F5FWV4"/>
<sequence length="97" mass="10929">MEEKIKEKLRQVIDPELGIDIVSLGLIYDIRYEAGEVEIDLTLTSPGCPLAGVIDMEIKKALAELSEIKSLHIELVWDPPWTKELITEEVRAELGID</sequence>
<organism evidence="2 3">
    <name type="scientific">Candidatus Collierbacteria bacterium RIFOXYD1_FULL_40_9</name>
    <dbReference type="NCBI Taxonomy" id="1817731"/>
    <lineage>
        <taxon>Bacteria</taxon>
        <taxon>Candidatus Collieribacteriota</taxon>
    </lineage>
</organism>
<proteinExistence type="predicted"/>
<evidence type="ECO:0000313" key="3">
    <source>
        <dbReference type="Proteomes" id="UP000179237"/>
    </source>
</evidence>
<dbReference type="Pfam" id="PF01883">
    <property type="entry name" value="FeS_assembly_P"/>
    <property type="match status" value="1"/>
</dbReference>
<protein>
    <recommendedName>
        <fullName evidence="1">MIP18 family-like domain-containing protein</fullName>
    </recommendedName>
</protein>
<dbReference type="EMBL" id="MFAQ01000002">
    <property type="protein sequence ID" value="OGD84087.1"/>
    <property type="molecule type" value="Genomic_DNA"/>
</dbReference>